<dbReference type="InterPro" id="IPR050373">
    <property type="entry name" value="Fibrinogen_C-term_domain"/>
</dbReference>
<dbReference type="CDD" id="cd00087">
    <property type="entry name" value="FReD"/>
    <property type="match status" value="1"/>
</dbReference>
<proteinExistence type="predicted"/>
<accession>A0A8B6GM53</accession>
<dbReference type="InterPro" id="IPR002181">
    <property type="entry name" value="Fibrinogen_a/b/g_C_dom"/>
</dbReference>
<dbReference type="Gene3D" id="3.90.215.10">
    <property type="entry name" value="Gamma Fibrinogen, chain A, domain 1"/>
    <property type="match status" value="3"/>
</dbReference>
<sequence length="808" mass="93249">LTMRCLIDNQLLDQSYFLFGYIISWKYKNTNMWLRSPVINYISVTSFRKVNNKLTTTFFHFLTVFEMSLQDTTETLDKQKEVVPTIRGQLKDASGLSLCVLVNNYYDIFYRTYLFLCLSVTANYCNNSVPEMTEGKHYKDCTELKKKTKKKLNDGVYKIYPGGDKSVHAYCDMTTDGGGWTVMLKRYSGFVGFKRTWVECENGFGDIHGDFWFGNKYTHMLTSSGKYELRVDMLDTRNNKIYAVYKTFVIGNAASKYKLTVGDYSGTAGDNLKFHNVFIRNDFGALMSFQNMTSYFVVKKTISHHNKISNLDDSTLDVSLIEVWSWHTRTSLELNFNDKLSIKISDSIKKNFRPTRGEHLLSKVTKFLCLQYNQKRQKAKTSIIRQTKKKLNDGVYTIYPGGENPVQAYCDMTTDGGGWTVMLKRFGGSVNFKRTWVECENGFGDIHGEFWLGNKYTHMLTSSAKYELRVDMVDSRNNKKYALYETFVIGDAASKYKLTVGDYSGTAGDQFKYHNGMKFTTVDQDNDIYSRNCADAATGSWWYYACHSCDLTRTNYKPGNYCMHIEETRAYTPDNIQCKYVTYTYINVSFNLNDPVKYNIAILTSYQIKANFIFIEINNVVKEQGQEKLVNEGMSPPAVAYCDMTTDGGGWTRKKQIHRTEFYKWSRRTWVECENGFGDIHGDFWLGNKYTHMLTSTGKYELRVDMVDTNNNETYAVYKTFIIGDAASKYKLTVGDYSGNAGDQFIFHNEMKFSTFDQDNDRARTNCALAHTGSWWYRACFQCDLSRTDSPPFWTNTLSTAVMMIRKI</sequence>
<dbReference type="Pfam" id="PF00147">
    <property type="entry name" value="Fibrinogen_C"/>
    <property type="match status" value="3"/>
</dbReference>
<name>A0A8B6GM53_MYTGA</name>
<feature type="domain" description="Fibrinogen C-terminal" evidence="1">
    <location>
        <begin position="596"/>
        <end position="780"/>
    </location>
</feature>
<keyword evidence="3" id="KW-1185">Reference proteome</keyword>
<evidence type="ECO:0000259" key="1">
    <source>
        <dbReference type="PROSITE" id="PS51406"/>
    </source>
</evidence>
<dbReference type="PANTHER" id="PTHR19143">
    <property type="entry name" value="FIBRINOGEN/TENASCIN/ANGIOPOEITIN"/>
    <property type="match status" value="1"/>
</dbReference>
<reference evidence="2" key="1">
    <citation type="submission" date="2018-11" db="EMBL/GenBank/DDBJ databases">
        <authorList>
            <person name="Alioto T."/>
            <person name="Alioto T."/>
        </authorList>
    </citation>
    <scope>NUCLEOTIDE SEQUENCE</scope>
</reference>
<feature type="domain" description="Fibrinogen C-terminal" evidence="1">
    <location>
        <begin position="132"/>
        <end position="276"/>
    </location>
</feature>
<dbReference type="SMART" id="SM00186">
    <property type="entry name" value="FBG"/>
    <property type="match status" value="3"/>
</dbReference>
<dbReference type="InterPro" id="IPR014716">
    <property type="entry name" value="Fibrinogen_a/b/g_C_1"/>
</dbReference>
<organism evidence="2 3">
    <name type="scientific">Mytilus galloprovincialis</name>
    <name type="common">Mediterranean mussel</name>
    <dbReference type="NCBI Taxonomy" id="29158"/>
    <lineage>
        <taxon>Eukaryota</taxon>
        <taxon>Metazoa</taxon>
        <taxon>Spiralia</taxon>
        <taxon>Lophotrochozoa</taxon>
        <taxon>Mollusca</taxon>
        <taxon>Bivalvia</taxon>
        <taxon>Autobranchia</taxon>
        <taxon>Pteriomorphia</taxon>
        <taxon>Mytilida</taxon>
        <taxon>Mytiloidea</taxon>
        <taxon>Mytilidae</taxon>
        <taxon>Mytilinae</taxon>
        <taxon>Mytilus</taxon>
    </lineage>
</organism>
<evidence type="ECO:0000313" key="2">
    <source>
        <dbReference type="EMBL" id="VDI65625.1"/>
    </source>
</evidence>
<dbReference type="GO" id="GO:0005615">
    <property type="term" value="C:extracellular space"/>
    <property type="evidence" value="ECO:0007669"/>
    <property type="project" value="TreeGrafter"/>
</dbReference>
<dbReference type="SUPFAM" id="SSF56496">
    <property type="entry name" value="Fibrinogen C-terminal domain-like"/>
    <property type="match status" value="3"/>
</dbReference>
<dbReference type="AlphaFoldDB" id="A0A8B6GM53"/>
<dbReference type="NCBIfam" id="NF040941">
    <property type="entry name" value="GGGWT_bact"/>
    <property type="match status" value="3"/>
</dbReference>
<feature type="non-terminal residue" evidence="2">
    <location>
        <position position="1"/>
    </location>
</feature>
<feature type="domain" description="Fibrinogen C-terminal" evidence="1">
    <location>
        <begin position="360"/>
        <end position="551"/>
    </location>
</feature>
<dbReference type="InterPro" id="IPR036056">
    <property type="entry name" value="Fibrinogen-like_C"/>
</dbReference>
<gene>
    <name evidence="2" type="ORF">MGAL_10B006726</name>
</gene>
<dbReference type="PROSITE" id="PS51406">
    <property type="entry name" value="FIBRINOGEN_C_2"/>
    <property type="match status" value="3"/>
</dbReference>
<dbReference type="Proteomes" id="UP000596742">
    <property type="component" value="Unassembled WGS sequence"/>
</dbReference>
<comment type="caution">
    <text evidence="2">The sequence shown here is derived from an EMBL/GenBank/DDBJ whole genome shotgun (WGS) entry which is preliminary data.</text>
</comment>
<protein>
    <recommendedName>
        <fullName evidence="1">Fibrinogen C-terminal domain-containing protein</fullName>
    </recommendedName>
</protein>
<evidence type="ECO:0000313" key="3">
    <source>
        <dbReference type="Proteomes" id="UP000596742"/>
    </source>
</evidence>
<dbReference type="EMBL" id="UYJE01008631">
    <property type="protein sequence ID" value="VDI65625.1"/>
    <property type="molecule type" value="Genomic_DNA"/>
</dbReference>